<dbReference type="AlphaFoldDB" id="A0A9N9QYW1"/>
<keyword evidence="9" id="KW-1185">Reference proteome</keyword>
<evidence type="ECO:0000256" key="1">
    <source>
        <dbReference type="ARBA" id="ARBA00004141"/>
    </source>
</evidence>
<keyword evidence="3 6" id="KW-1133">Transmembrane helix</keyword>
<comment type="subcellular location">
    <subcellularLocation>
        <location evidence="1">Membrane</location>
        <topology evidence="1">Multi-pass membrane protein</topology>
    </subcellularLocation>
</comment>
<evidence type="ECO:0000256" key="6">
    <source>
        <dbReference type="SAM" id="Phobius"/>
    </source>
</evidence>
<keyword evidence="5" id="KW-0325">Glycoprotein</keyword>
<proteinExistence type="predicted"/>
<organism evidence="8 9">
    <name type="scientific">Diatraea saccharalis</name>
    <name type="common">sugarcane borer</name>
    <dbReference type="NCBI Taxonomy" id="40085"/>
    <lineage>
        <taxon>Eukaryota</taxon>
        <taxon>Metazoa</taxon>
        <taxon>Ecdysozoa</taxon>
        <taxon>Arthropoda</taxon>
        <taxon>Hexapoda</taxon>
        <taxon>Insecta</taxon>
        <taxon>Pterygota</taxon>
        <taxon>Neoptera</taxon>
        <taxon>Endopterygota</taxon>
        <taxon>Lepidoptera</taxon>
        <taxon>Glossata</taxon>
        <taxon>Ditrysia</taxon>
        <taxon>Pyraloidea</taxon>
        <taxon>Crambidae</taxon>
        <taxon>Crambinae</taxon>
        <taxon>Diatraea</taxon>
    </lineage>
</organism>
<feature type="domain" description="PHTF1/2 N-terminal" evidence="7">
    <location>
        <begin position="43"/>
        <end position="105"/>
    </location>
</feature>
<name>A0A9N9QYW1_9NEOP</name>
<evidence type="ECO:0000256" key="4">
    <source>
        <dbReference type="ARBA" id="ARBA00023136"/>
    </source>
</evidence>
<dbReference type="Proteomes" id="UP001153714">
    <property type="component" value="Chromosome 15"/>
</dbReference>
<evidence type="ECO:0000256" key="3">
    <source>
        <dbReference type="ARBA" id="ARBA00022989"/>
    </source>
</evidence>
<feature type="transmembrane region" description="Helical" evidence="6">
    <location>
        <begin position="58"/>
        <end position="77"/>
    </location>
</feature>
<accession>A0A9N9QYW1</accession>
<sequence length="161" mass="18049">MIISQMVSKKDQLVRQRRMGDDGGTAPNARHLPAPHRRLFITRSSFPKAKPTLGMRRVVWFALVRLVFLPGLHQWWVQQTSPACANFLLALWIMQVLNITLYFMAPTDIVVDVSQLLVSPSGFDVGAKRCTFTNRKHHGNGVSKSTSTSHLSKKTAALLQV</sequence>
<dbReference type="OrthoDB" id="10066656at2759"/>
<dbReference type="PANTHER" id="PTHR12680:SF6">
    <property type="entry name" value="PROTEIN PHTF"/>
    <property type="match status" value="1"/>
</dbReference>
<evidence type="ECO:0000256" key="2">
    <source>
        <dbReference type="ARBA" id="ARBA00022692"/>
    </source>
</evidence>
<dbReference type="GO" id="GO:0005783">
    <property type="term" value="C:endoplasmic reticulum"/>
    <property type="evidence" value="ECO:0007669"/>
    <property type="project" value="InterPro"/>
</dbReference>
<protein>
    <recommendedName>
        <fullName evidence="7">PHTF1/2 N-terminal domain-containing protein</fullName>
    </recommendedName>
</protein>
<dbReference type="InterPro" id="IPR039775">
    <property type="entry name" value="PHTF1/2"/>
</dbReference>
<gene>
    <name evidence="8" type="ORF">DIATSA_LOCUS4130</name>
</gene>
<evidence type="ECO:0000256" key="5">
    <source>
        <dbReference type="ARBA" id="ARBA00023180"/>
    </source>
</evidence>
<reference evidence="8" key="1">
    <citation type="submission" date="2021-12" db="EMBL/GenBank/DDBJ databases">
        <authorList>
            <person name="King R."/>
        </authorList>
    </citation>
    <scope>NUCLEOTIDE SEQUENCE</scope>
</reference>
<dbReference type="EMBL" id="OU893346">
    <property type="protein sequence ID" value="CAG9786154.1"/>
    <property type="molecule type" value="Genomic_DNA"/>
</dbReference>
<evidence type="ECO:0000259" key="7">
    <source>
        <dbReference type="Pfam" id="PF12129"/>
    </source>
</evidence>
<keyword evidence="4 6" id="KW-0472">Membrane</keyword>
<evidence type="ECO:0000313" key="9">
    <source>
        <dbReference type="Proteomes" id="UP001153714"/>
    </source>
</evidence>
<dbReference type="InterPro" id="IPR021980">
    <property type="entry name" value="PHTF1/2_N"/>
</dbReference>
<dbReference type="GO" id="GO:0016020">
    <property type="term" value="C:membrane"/>
    <property type="evidence" value="ECO:0007669"/>
    <property type="project" value="UniProtKB-SubCell"/>
</dbReference>
<dbReference type="Pfam" id="PF12129">
    <property type="entry name" value="PHTF1-2_N"/>
    <property type="match status" value="1"/>
</dbReference>
<reference evidence="8" key="2">
    <citation type="submission" date="2022-10" db="EMBL/GenBank/DDBJ databases">
        <authorList>
            <consortium name="ENA_rothamsted_submissions"/>
            <consortium name="culmorum"/>
            <person name="King R."/>
        </authorList>
    </citation>
    <scope>NUCLEOTIDE SEQUENCE</scope>
</reference>
<feature type="transmembrane region" description="Helical" evidence="6">
    <location>
        <begin position="83"/>
        <end position="105"/>
    </location>
</feature>
<evidence type="ECO:0000313" key="8">
    <source>
        <dbReference type="EMBL" id="CAG9786154.1"/>
    </source>
</evidence>
<dbReference type="PANTHER" id="PTHR12680">
    <property type="entry name" value="PUTATIVE HOMEODOMAIN TRANSCRIPTION FACTOR PHTF"/>
    <property type="match status" value="1"/>
</dbReference>
<keyword evidence="2 6" id="KW-0812">Transmembrane</keyword>